<dbReference type="WormBase" id="Y45G12C.8">
    <property type="protein sequence ID" value="CE32259"/>
    <property type="gene ID" value="WBGene00021571"/>
    <property type="gene designation" value="srbc-81"/>
</dbReference>
<dbReference type="AlphaFoldDB" id="G5EGF9"/>
<evidence type="ECO:0000313" key="6">
    <source>
        <dbReference type="WormBase" id="Y45G12C.8"/>
    </source>
</evidence>
<dbReference type="EMBL" id="BX284605">
    <property type="protein sequence ID" value="CCD64376.1"/>
    <property type="molecule type" value="Genomic_DNA"/>
</dbReference>
<dbReference type="Pfam" id="PF10316">
    <property type="entry name" value="7TM_GPCR_Srbc"/>
    <property type="match status" value="1"/>
</dbReference>
<dbReference type="GO" id="GO:0004930">
    <property type="term" value="F:G protein-coupled receptor activity"/>
    <property type="evidence" value="ECO:0000318"/>
    <property type="project" value="GO_Central"/>
</dbReference>
<feature type="transmembrane region" description="Helical" evidence="1">
    <location>
        <begin position="92"/>
        <end position="116"/>
    </location>
</feature>
<feature type="transmembrane region" description="Helical" evidence="1">
    <location>
        <begin position="244"/>
        <end position="263"/>
    </location>
</feature>
<evidence type="ECO:0000313" key="3">
    <source>
        <dbReference type="EMBL" id="CCD64376.1"/>
    </source>
</evidence>
<dbReference type="HOGENOM" id="CLU_059075_0_1_1"/>
<feature type="transmembrane region" description="Helical" evidence="1">
    <location>
        <begin position="216"/>
        <end position="238"/>
    </location>
</feature>
<keyword evidence="1" id="KW-1133">Transmembrane helix</keyword>
<proteinExistence type="predicted"/>
<dbReference type="RefSeq" id="NP_503690.2">
    <property type="nucleotide sequence ID" value="NM_071289.2"/>
</dbReference>
<dbReference type="Proteomes" id="UP000001940">
    <property type="component" value="Chromosome V"/>
</dbReference>
<accession>G5EGF9</accession>
<dbReference type="AGR" id="WB:WBGene00044735"/>
<evidence type="ECO:0000313" key="2">
    <source>
        <dbReference type="EMBL" id="CCD62303.1"/>
    </source>
</evidence>
<keyword evidence="2" id="KW-0675">Receptor</keyword>
<dbReference type="RefSeq" id="NP_001041190.1">
    <property type="nucleotide sequence ID" value="NM_001047725.1"/>
</dbReference>
<dbReference type="KEGG" id="cel:CELE_Y45G12C.8"/>
<evidence type="ECO:0000313" key="5">
    <source>
        <dbReference type="WormBase" id="Y19D10A.17"/>
    </source>
</evidence>
<dbReference type="CTD" id="189936"/>
<keyword evidence="1" id="KW-0812">Transmembrane</keyword>
<dbReference type="WormBase" id="Y19D10A.17">
    <property type="protein sequence ID" value="CE32259"/>
    <property type="gene ID" value="WBGene00044735"/>
</dbReference>
<dbReference type="Gene3D" id="1.20.1070.10">
    <property type="entry name" value="Rhodopsin 7-helix transmembrane proteins"/>
    <property type="match status" value="1"/>
</dbReference>
<keyword evidence="4" id="KW-1185">Reference proteome</keyword>
<dbReference type="AGR" id="WB:WBGene00021571"/>
<sequence>MLLIVLLTSILAILFSFLALYLNSFILFSIFYCKRAHVNRSMILIYFKFGLDAIIMFFMFFVEIYNLSTSYRVNLITKNIAFLLVWPSSSTASIRSTLALLISISRVIAACFPIFFRRYQEKIIKFEIILILIPDGLLDQLVMIGFCKNSINTPLECDRFFCAINSCYYFYWVLHEQTVGCLNVVFSLILCIRILSSHYSSKTQTNKKLSIATRIALLNAFIVFFFNIIPSYAFANFTSANIEVAGPMATVTKTLGFVIEGLITRRVLFRKPRVSPGVASPNVVVTC</sequence>
<protein>
    <submittedName>
        <fullName evidence="2">Serpentine Receptor, class BC (Class B-like)</fullName>
    </submittedName>
</protein>
<feature type="transmembrane region" description="Helical" evidence="1">
    <location>
        <begin position="177"/>
        <end position="195"/>
    </location>
</feature>
<reference evidence="2" key="2">
    <citation type="submission" date="2003-03" db="EMBL/GenBank/DDBJ databases">
        <authorList>
            <person name="Sulson J.E."/>
            <person name="Waterston R."/>
        </authorList>
    </citation>
    <scope>NUCLEOTIDE SEQUENCE</scope>
    <source>
        <strain evidence="2">Bristol N2</strain>
    </source>
</reference>
<dbReference type="PANTHER" id="PTHR46418">
    <property type="entry name" value="SRBC-64-RELATED-RELATED"/>
    <property type="match status" value="1"/>
</dbReference>
<dbReference type="PaxDb" id="6239-Y19D10A.17"/>
<dbReference type="SMR" id="G5EGF9"/>
<dbReference type="GO" id="GO:1990075">
    <property type="term" value="C:periciliary membrane compartment"/>
    <property type="evidence" value="ECO:0000318"/>
    <property type="project" value="GO_Central"/>
</dbReference>
<accession>A4UZ32</accession>
<dbReference type="InterPro" id="IPR019420">
    <property type="entry name" value="7TM_GPCR_serpentine_rcpt_Srbc"/>
</dbReference>
<feature type="transmembrane region" description="Helical" evidence="1">
    <location>
        <begin position="45"/>
        <end position="65"/>
    </location>
</feature>
<dbReference type="KEGG" id="cel:CELE_Y19D10A.17"/>
<evidence type="ECO:0000313" key="4">
    <source>
        <dbReference type="Proteomes" id="UP000001940"/>
    </source>
</evidence>
<reference evidence="2 4" key="1">
    <citation type="journal article" date="1998" name="Science">
        <title>Genome sequence of the nematode C. elegans: a platform for investigating biology.</title>
        <authorList>
            <consortium name="The C. elegans sequencing consortium"/>
            <person name="Sulson J.E."/>
            <person name="Waterston R."/>
        </authorList>
    </citation>
    <scope>NUCLEOTIDE SEQUENCE [LARGE SCALE GENOMIC DNA]</scope>
    <source>
        <strain evidence="2 4">Bristol N2</strain>
    </source>
</reference>
<organism evidence="2 4">
    <name type="scientific">Caenorhabditis elegans</name>
    <dbReference type="NCBI Taxonomy" id="6239"/>
    <lineage>
        <taxon>Eukaryota</taxon>
        <taxon>Metazoa</taxon>
        <taxon>Ecdysozoa</taxon>
        <taxon>Nematoda</taxon>
        <taxon>Chromadorea</taxon>
        <taxon>Rhabditida</taxon>
        <taxon>Rhabditina</taxon>
        <taxon>Rhabditomorpha</taxon>
        <taxon>Rhabditoidea</taxon>
        <taxon>Rhabditidae</taxon>
        <taxon>Peloderinae</taxon>
        <taxon>Caenorhabditis</taxon>
    </lineage>
</organism>
<evidence type="ECO:0000256" key="1">
    <source>
        <dbReference type="SAM" id="Phobius"/>
    </source>
</evidence>
<feature type="transmembrane region" description="Helical" evidence="1">
    <location>
        <begin position="128"/>
        <end position="146"/>
    </location>
</feature>
<feature type="transmembrane region" description="Helical" evidence="1">
    <location>
        <begin position="6"/>
        <end position="33"/>
    </location>
</feature>
<reference evidence="2" key="3">
    <citation type="submission" date="2024-10" db="EMBL/GenBank/DDBJ databases">
        <authorList>
            <consortium name="WormBase Consortium"/>
            <person name="WormBase"/>
        </authorList>
    </citation>
    <scope>NUCLEOTIDE SEQUENCE</scope>
    <source>
        <strain evidence="2">Bristol N2</strain>
    </source>
</reference>
<dbReference type="GeneID" id="4363085"/>
<dbReference type="GO" id="GO:0007186">
    <property type="term" value="P:G protein-coupled receptor signaling pathway"/>
    <property type="evidence" value="ECO:0000318"/>
    <property type="project" value="GO_Central"/>
</dbReference>
<gene>
    <name evidence="2 6" type="primary">srbc-81</name>
    <name evidence="3" type="ORF">CELE_Y19D10A.17</name>
    <name evidence="2" type="ORF">CELE_Y45G12C.8</name>
    <name evidence="3 5" type="ORF">Y19D10A.17</name>
    <name evidence="6" type="ORF">Y45G12C.8</name>
</gene>
<dbReference type="UCSC" id="Y19D10A.17">
    <property type="organism name" value="c. elegans"/>
</dbReference>
<dbReference type="OMA" id="LIVYREF"/>
<keyword evidence="1" id="KW-0472">Membrane</keyword>
<dbReference type="GeneID" id="189936"/>
<dbReference type="OrthoDB" id="5907691at2759"/>
<dbReference type="GO" id="GO:0097730">
    <property type="term" value="C:non-motile cilium"/>
    <property type="evidence" value="ECO:0000318"/>
    <property type="project" value="GO_Central"/>
</dbReference>
<dbReference type="PANTHER" id="PTHR46418:SF1">
    <property type="entry name" value="G-PROTEIN COUPLED RECEPTORS FAMILY 1 PROFILE DOMAIN-CONTAINING PROTEIN-RELATED"/>
    <property type="match status" value="1"/>
</dbReference>
<dbReference type="CTD" id="4363085"/>
<name>G5EGF9_CAEEL</name>
<dbReference type="EMBL" id="BX284605">
    <property type="protein sequence ID" value="CCD62303.1"/>
    <property type="molecule type" value="Genomic_DNA"/>
</dbReference>